<evidence type="ECO:0000256" key="1">
    <source>
        <dbReference type="SAM" id="MobiDB-lite"/>
    </source>
</evidence>
<sequence length="144" mass="15108">MLGPGLRASPGRRLPPGSGTDCDPVLGISGLLSGAPLEHDARPSPSLPCMSALFIAISKITDRDKLNEYLAVAPGSMAGHQIEVLAFDDNAKTVEGTAPGNRIVVLRFPDRAAAMAWYDSPAYQAVVQLRLDGTEGFATLCDGM</sequence>
<evidence type="ECO:0000259" key="2">
    <source>
        <dbReference type="Pfam" id="PF07045"/>
    </source>
</evidence>
<gene>
    <name evidence="3" type="ORF">UFOPK2806_01759</name>
</gene>
<protein>
    <submittedName>
        <fullName evidence="3">Unannotated protein</fullName>
    </submittedName>
</protein>
<feature type="region of interest" description="Disordered" evidence="1">
    <location>
        <begin position="1"/>
        <end position="20"/>
    </location>
</feature>
<dbReference type="InterPro" id="IPR010753">
    <property type="entry name" value="DUF1330"/>
</dbReference>
<organism evidence="3">
    <name type="scientific">freshwater metagenome</name>
    <dbReference type="NCBI Taxonomy" id="449393"/>
    <lineage>
        <taxon>unclassified sequences</taxon>
        <taxon>metagenomes</taxon>
        <taxon>ecological metagenomes</taxon>
    </lineage>
</organism>
<accession>A0A6J6UUC2</accession>
<evidence type="ECO:0000313" key="3">
    <source>
        <dbReference type="EMBL" id="CAB4762353.1"/>
    </source>
</evidence>
<dbReference type="SUPFAM" id="SSF54909">
    <property type="entry name" value="Dimeric alpha+beta barrel"/>
    <property type="match status" value="1"/>
</dbReference>
<dbReference type="InterPro" id="IPR011008">
    <property type="entry name" value="Dimeric_a/b-barrel"/>
</dbReference>
<dbReference type="EMBL" id="CAEZYY010000027">
    <property type="protein sequence ID" value="CAB4762353.1"/>
    <property type="molecule type" value="Genomic_DNA"/>
</dbReference>
<dbReference type="PANTHER" id="PTHR41521:SF4">
    <property type="entry name" value="BLR0684 PROTEIN"/>
    <property type="match status" value="1"/>
</dbReference>
<proteinExistence type="predicted"/>
<dbReference type="AlphaFoldDB" id="A0A6J6UUC2"/>
<name>A0A6J6UUC2_9ZZZZ</name>
<dbReference type="Gene3D" id="3.30.70.100">
    <property type="match status" value="1"/>
</dbReference>
<dbReference type="PANTHER" id="PTHR41521">
    <property type="match status" value="1"/>
</dbReference>
<dbReference type="Pfam" id="PF07045">
    <property type="entry name" value="DUF1330"/>
    <property type="match status" value="1"/>
</dbReference>
<feature type="domain" description="DUF1330" evidence="2">
    <location>
        <begin position="52"/>
        <end position="143"/>
    </location>
</feature>
<reference evidence="3" key="1">
    <citation type="submission" date="2020-05" db="EMBL/GenBank/DDBJ databases">
        <authorList>
            <person name="Chiriac C."/>
            <person name="Salcher M."/>
            <person name="Ghai R."/>
            <person name="Kavagutti S V."/>
        </authorList>
    </citation>
    <scope>NUCLEOTIDE SEQUENCE</scope>
</reference>